<keyword evidence="3" id="KW-1185">Reference proteome</keyword>
<evidence type="ECO:0000313" key="3">
    <source>
        <dbReference type="Proteomes" id="UP001197093"/>
    </source>
</evidence>
<dbReference type="AlphaFoldDB" id="A0AAD4ENU8"/>
<protein>
    <submittedName>
        <fullName evidence="2">Uncharacterized protein</fullName>
    </submittedName>
</protein>
<accession>A0AAD4ENU8</accession>
<feature type="compositionally biased region" description="Polar residues" evidence="1">
    <location>
        <begin position="127"/>
        <end position="143"/>
    </location>
</feature>
<feature type="compositionally biased region" description="Basic and acidic residues" evidence="1">
    <location>
        <begin position="327"/>
        <end position="339"/>
    </location>
</feature>
<reference evidence="2" key="1">
    <citation type="submission" date="2023-02" db="EMBL/GenBank/DDBJ databases">
        <authorList>
            <person name="Palmer J.M."/>
        </authorList>
    </citation>
    <scope>NUCLEOTIDE SEQUENCE</scope>
    <source>
        <strain evidence="2">FW57</strain>
    </source>
</reference>
<organism evidence="2 3">
    <name type="scientific">Staphylotrichum longicolle</name>
    <dbReference type="NCBI Taxonomy" id="669026"/>
    <lineage>
        <taxon>Eukaryota</taxon>
        <taxon>Fungi</taxon>
        <taxon>Dikarya</taxon>
        <taxon>Ascomycota</taxon>
        <taxon>Pezizomycotina</taxon>
        <taxon>Sordariomycetes</taxon>
        <taxon>Sordariomycetidae</taxon>
        <taxon>Sordariales</taxon>
        <taxon>Chaetomiaceae</taxon>
        <taxon>Staphylotrichum</taxon>
    </lineage>
</organism>
<proteinExistence type="predicted"/>
<dbReference type="Proteomes" id="UP001197093">
    <property type="component" value="Unassembled WGS sequence"/>
</dbReference>
<feature type="compositionally biased region" description="Polar residues" evidence="1">
    <location>
        <begin position="353"/>
        <end position="364"/>
    </location>
</feature>
<dbReference type="EMBL" id="JAHCVI010000006">
    <property type="protein sequence ID" value="KAG7284500.1"/>
    <property type="molecule type" value="Genomic_DNA"/>
</dbReference>
<evidence type="ECO:0000313" key="2">
    <source>
        <dbReference type="EMBL" id="KAG7284500.1"/>
    </source>
</evidence>
<feature type="region of interest" description="Disordered" evidence="1">
    <location>
        <begin position="127"/>
        <end position="157"/>
    </location>
</feature>
<comment type="caution">
    <text evidence="2">The sequence shown here is derived from an EMBL/GenBank/DDBJ whole genome shotgun (WGS) entry which is preliminary data.</text>
</comment>
<sequence>MDDIRNSRVLALMQSPQNWRDYEPLLDECTDISEEILKALAKIEDGEQRGRFRLASLRKAIASNRSGKNVEDLLKRLQLLRDQVIFKSCKLGFLEIEPTVFPGELRDIHGPLNDDYRDLLVVSRSKQATTSPTGAATMSTQQGSSAADEASESARRAKLRDDPDIELVCRRLVIKWEPLLNAVHRYMGCRCILRKTSPASCEEEMTLLVSPFEAPCPRHNDRGVTFRDYGDDDYGMDPYFDRFGGYDRFRFLVLLCSKEGAYSALGGEKFMSEEDYQREKDMYFGLSEVEQTSLIGVIMEHYFLEAWDHFDRMGIPLPPHVVETLQEKRRQEKDKHPEIRSSISSEIQEDFHNSSMCRESQWES</sequence>
<evidence type="ECO:0000256" key="1">
    <source>
        <dbReference type="SAM" id="MobiDB-lite"/>
    </source>
</evidence>
<name>A0AAD4ENU8_9PEZI</name>
<feature type="region of interest" description="Disordered" evidence="1">
    <location>
        <begin position="327"/>
        <end position="364"/>
    </location>
</feature>
<gene>
    <name evidence="2" type="ORF">NEMBOFW57_010875</name>
</gene>